<dbReference type="GeneID" id="37117480"/>
<accession>A0A317XDW8</accession>
<evidence type="ECO:0000256" key="2">
    <source>
        <dbReference type="ARBA" id="ARBA00022692"/>
    </source>
</evidence>
<dbReference type="EMBL" id="MSFK01000001">
    <property type="protein sequence ID" value="PWY96744.1"/>
    <property type="molecule type" value="Genomic_DNA"/>
</dbReference>
<comment type="subcellular location">
    <subcellularLocation>
        <location evidence="1">Membrane</location>
        <topology evidence="1">Single-pass membrane protein</topology>
    </subcellularLocation>
</comment>
<dbReference type="InterPro" id="IPR051694">
    <property type="entry name" value="Immunoregulatory_rcpt-like"/>
</dbReference>
<evidence type="ECO:0000313" key="7">
    <source>
        <dbReference type="Proteomes" id="UP000246702"/>
    </source>
</evidence>
<proteinExistence type="predicted"/>
<feature type="transmembrane region" description="Helical" evidence="5">
    <location>
        <begin position="185"/>
        <end position="207"/>
    </location>
</feature>
<comment type="caution">
    <text evidence="6">The sequence shown here is derived from an EMBL/GenBank/DDBJ whole genome shotgun (WGS) entry which is preliminary data.</text>
</comment>
<dbReference type="PANTHER" id="PTHR15549">
    <property type="entry name" value="PAIRED IMMUNOGLOBULIN-LIKE TYPE 2 RECEPTOR"/>
    <property type="match status" value="1"/>
</dbReference>
<gene>
    <name evidence="6" type="ORF">BO94DRAFT_580576</name>
</gene>
<sequence>MATKTADNTAEGSKTSVVTVTRIVESCNLQRAKETLGLRRQGHMQPAVRLQRLQAVSTRQSVQLMETQFSIDRVCQPITIKKGSTATNDWNVTGYWCLQSSAPNILYRTLVGTMVQDATPLETIVLSAPTRTVHNTTTGTTSGIEPSYTSTSFSPTITSAITSAVTSAEGTTGGSPGSHSNTGAIAGGVVGGVVGAAFLVAAGLFVMKRRKKKEAEMREIGTEYRELGNR</sequence>
<dbReference type="GO" id="GO:0071944">
    <property type="term" value="C:cell periphery"/>
    <property type="evidence" value="ECO:0007669"/>
    <property type="project" value="UniProtKB-ARBA"/>
</dbReference>
<evidence type="ECO:0000313" key="6">
    <source>
        <dbReference type="EMBL" id="PWY96744.1"/>
    </source>
</evidence>
<evidence type="ECO:0000256" key="4">
    <source>
        <dbReference type="ARBA" id="ARBA00023136"/>
    </source>
</evidence>
<keyword evidence="4 5" id="KW-0472">Membrane</keyword>
<dbReference type="GO" id="GO:0016020">
    <property type="term" value="C:membrane"/>
    <property type="evidence" value="ECO:0007669"/>
    <property type="project" value="UniProtKB-SubCell"/>
</dbReference>
<protein>
    <recommendedName>
        <fullName evidence="8">Mid2 domain-containing protein</fullName>
    </recommendedName>
</protein>
<dbReference type="Proteomes" id="UP000246702">
    <property type="component" value="Unassembled WGS sequence"/>
</dbReference>
<keyword evidence="7" id="KW-1185">Reference proteome</keyword>
<dbReference type="STRING" id="1450535.A0A317XDW8"/>
<evidence type="ECO:0000256" key="1">
    <source>
        <dbReference type="ARBA" id="ARBA00004167"/>
    </source>
</evidence>
<name>A0A317XDW8_9EURO</name>
<organism evidence="6 7">
    <name type="scientific">Aspergillus sclerotioniger CBS 115572</name>
    <dbReference type="NCBI Taxonomy" id="1450535"/>
    <lineage>
        <taxon>Eukaryota</taxon>
        <taxon>Fungi</taxon>
        <taxon>Dikarya</taxon>
        <taxon>Ascomycota</taxon>
        <taxon>Pezizomycotina</taxon>
        <taxon>Eurotiomycetes</taxon>
        <taxon>Eurotiomycetidae</taxon>
        <taxon>Eurotiales</taxon>
        <taxon>Aspergillaceae</taxon>
        <taxon>Aspergillus</taxon>
        <taxon>Aspergillus subgen. Circumdati</taxon>
    </lineage>
</organism>
<evidence type="ECO:0008006" key="8">
    <source>
        <dbReference type="Google" id="ProtNLM"/>
    </source>
</evidence>
<keyword evidence="2 5" id="KW-0812">Transmembrane</keyword>
<dbReference type="OrthoDB" id="10607369at2759"/>
<dbReference type="RefSeq" id="XP_025473505.1">
    <property type="nucleotide sequence ID" value="XM_025615337.1"/>
</dbReference>
<keyword evidence="3 5" id="KW-1133">Transmembrane helix</keyword>
<dbReference type="AlphaFoldDB" id="A0A317XDW8"/>
<dbReference type="PANTHER" id="PTHR15549:SF33">
    <property type="entry name" value="MEMBRANE PROTEIN WSC4, PUTATIVE (AFU_ORTHOLOGUE AFUA_5G09020)-RELATED"/>
    <property type="match status" value="1"/>
</dbReference>
<dbReference type="NCBIfam" id="TIGR01167">
    <property type="entry name" value="LPXTG_anchor"/>
    <property type="match status" value="1"/>
</dbReference>
<evidence type="ECO:0000256" key="5">
    <source>
        <dbReference type="SAM" id="Phobius"/>
    </source>
</evidence>
<reference evidence="6 7" key="1">
    <citation type="submission" date="2016-12" db="EMBL/GenBank/DDBJ databases">
        <title>The genomes of Aspergillus section Nigri reveals drivers in fungal speciation.</title>
        <authorList>
            <consortium name="DOE Joint Genome Institute"/>
            <person name="Vesth T.C."/>
            <person name="Nybo J."/>
            <person name="Theobald S."/>
            <person name="Brandl J."/>
            <person name="Frisvad J.C."/>
            <person name="Nielsen K.F."/>
            <person name="Lyhne E.K."/>
            <person name="Kogle M.E."/>
            <person name="Kuo A."/>
            <person name="Riley R."/>
            <person name="Clum A."/>
            <person name="Nolan M."/>
            <person name="Lipzen A."/>
            <person name="Salamov A."/>
            <person name="Henrissat B."/>
            <person name="Wiebenga A."/>
            <person name="De Vries R.P."/>
            <person name="Grigoriev I.V."/>
            <person name="Mortensen U.H."/>
            <person name="Andersen M.R."/>
            <person name="Baker S.E."/>
        </authorList>
    </citation>
    <scope>NUCLEOTIDE SEQUENCE [LARGE SCALE GENOMIC DNA]</scope>
    <source>
        <strain evidence="6 7">CBS 115572</strain>
    </source>
</reference>
<evidence type="ECO:0000256" key="3">
    <source>
        <dbReference type="ARBA" id="ARBA00022989"/>
    </source>
</evidence>